<feature type="transmembrane region" description="Helical" evidence="1">
    <location>
        <begin position="100"/>
        <end position="120"/>
    </location>
</feature>
<evidence type="ECO:0000256" key="1">
    <source>
        <dbReference type="SAM" id="Phobius"/>
    </source>
</evidence>
<keyword evidence="1" id="KW-0472">Membrane</keyword>
<protein>
    <submittedName>
        <fullName evidence="2">Uncharacterized protein</fullName>
    </submittedName>
</protein>
<evidence type="ECO:0000313" key="2">
    <source>
        <dbReference type="EMBL" id="ENV11099.1"/>
    </source>
</evidence>
<name>N8XPY5_9GAMM</name>
<feature type="transmembrane region" description="Helical" evidence="1">
    <location>
        <begin position="6"/>
        <end position="26"/>
    </location>
</feature>
<sequence length="178" mass="20073">MEAYNIYNILLFLAFSIVVLGIFLGAGKNRNIVVFIDYDDLGLTFLIPVSFLGIFFLFHMFGGNPIWGLILSGIISFTLFLIMLIRSYKDNQKNILKTCLAVFTKLPLAFIWIINLITLINPSGQTARQRRDSRASALLILMFITPIIGLLVVNKVGSAINPKDWIKGRRVGGIRQYM</sequence>
<evidence type="ECO:0000313" key="3">
    <source>
        <dbReference type="Proteomes" id="UP000013209"/>
    </source>
</evidence>
<dbReference type="Proteomes" id="UP000013209">
    <property type="component" value="Unassembled WGS sequence"/>
</dbReference>
<comment type="caution">
    <text evidence="2">The sequence shown here is derived from an EMBL/GenBank/DDBJ whole genome shotgun (WGS) entry which is preliminary data.</text>
</comment>
<dbReference type="RefSeq" id="WP_004802805.1">
    <property type="nucleotide sequence ID" value="NZ_KB849439.1"/>
</dbReference>
<dbReference type="AlphaFoldDB" id="N8XPY5"/>
<accession>N8XPY5</accession>
<dbReference type="eggNOG" id="ENOG502ZR04">
    <property type="taxonomic scope" value="Bacteria"/>
</dbReference>
<keyword evidence="1" id="KW-0812">Transmembrane</keyword>
<reference evidence="2 3" key="1">
    <citation type="submission" date="2013-02" db="EMBL/GenBank/DDBJ databases">
        <title>The Genome Sequence of Acinetobacter sp. CIP 56.2.</title>
        <authorList>
            <consortium name="The Broad Institute Genome Sequencing Platform"/>
            <consortium name="The Broad Institute Genome Sequencing Center for Infectious Disease"/>
            <person name="Cerqueira G."/>
            <person name="Feldgarden M."/>
            <person name="Courvalin P."/>
            <person name="Perichon B."/>
            <person name="Grillot-Courvalin C."/>
            <person name="Clermont D."/>
            <person name="Rocha E."/>
            <person name="Yoon E.-J."/>
            <person name="Nemec A."/>
            <person name="Walker B."/>
            <person name="Young S.K."/>
            <person name="Zeng Q."/>
            <person name="Gargeya S."/>
            <person name="Fitzgerald M."/>
            <person name="Haas B."/>
            <person name="Abouelleil A."/>
            <person name="Alvarado L."/>
            <person name="Arachchi H.M."/>
            <person name="Berlin A.M."/>
            <person name="Chapman S.B."/>
            <person name="Dewar J."/>
            <person name="Goldberg J."/>
            <person name="Griggs A."/>
            <person name="Gujja S."/>
            <person name="Hansen M."/>
            <person name="Howarth C."/>
            <person name="Imamovic A."/>
            <person name="Larimer J."/>
            <person name="McCowan C."/>
            <person name="Murphy C."/>
            <person name="Neiman D."/>
            <person name="Pearson M."/>
            <person name="Priest M."/>
            <person name="Roberts A."/>
            <person name="Saif S."/>
            <person name="Shea T."/>
            <person name="Sisk P."/>
            <person name="Sykes S."/>
            <person name="Wortman J."/>
            <person name="Nusbaum C."/>
            <person name="Birren B."/>
        </authorList>
    </citation>
    <scope>NUCLEOTIDE SEQUENCE [LARGE SCALE GENOMIC DNA]</scope>
    <source>
        <strain evidence="2 3">CIP 56.2</strain>
    </source>
</reference>
<gene>
    <name evidence="2" type="ORF">F966_00884</name>
</gene>
<feature type="transmembrane region" description="Helical" evidence="1">
    <location>
        <begin position="38"/>
        <end position="60"/>
    </location>
</feature>
<dbReference type="HOGENOM" id="CLU_1507518_0_0_6"/>
<feature type="transmembrane region" description="Helical" evidence="1">
    <location>
        <begin position="135"/>
        <end position="153"/>
    </location>
</feature>
<organism evidence="2 3">
    <name type="scientific">Acinetobacter higginsii</name>
    <dbReference type="NCBI Taxonomy" id="70347"/>
    <lineage>
        <taxon>Bacteria</taxon>
        <taxon>Pseudomonadati</taxon>
        <taxon>Pseudomonadota</taxon>
        <taxon>Gammaproteobacteria</taxon>
        <taxon>Moraxellales</taxon>
        <taxon>Moraxellaceae</taxon>
        <taxon>Acinetobacter</taxon>
    </lineage>
</organism>
<dbReference type="EMBL" id="APPH01000004">
    <property type="protein sequence ID" value="ENV11099.1"/>
    <property type="molecule type" value="Genomic_DNA"/>
</dbReference>
<proteinExistence type="predicted"/>
<feature type="transmembrane region" description="Helical" evidence="1">
    <location>
        <begin position="66"/>
        <end position="88"/>
    </location>
</feature>
<keyword evidence="1" id="KW-1133">Transmembrane helix</keyword>